<gene>
    <name evidence="2" type="ORF">Syun_025529</name>
</gene>
<evidence type="ECO:0000256" key="1">
    <source>
        <dbReference type="SAM" id="MobiDB-lite"/>
    </source>
</evidence>
<evidence type="ECO:0000313" key="3">
    <source>
        <dbReference type="Proteomes" id="UP001420932"/>
    </source>
</evidence>
<dbReference type="EMBL" id="JBBNAF010000011">
    <property type="protein sequence ID" value="KAK9098484.1"/>
    <property type="molecule type" value="Genomic_DNA"/>
</dbReference>
<comment type="caution">
    <text evidence="2">The sequence shown here is derived from an EMBL/GenBank/DDBJ whole genome shotgun (WGS) entry which is preliminary data.</text>
</comment>
<feature type="region of interest" description="Disordered" evidence="1">
    <location>
        <begin position="53"/>
        <end position="74"/>
    </location>
</feature>
<sequence>MYSFLLSFEARIQQMQNGIVSLSYMNGNPFGNIARVNNGSGNRSDEPNCQYSYSRRHNGSGNANEYGRSNRGHGRRIFSSNNRLLCQICKETSHEASIDHYKSDMSYSANVSSQSSNGNHSFNLNFN</sequence>
<dbReference type="AlphaFoldDB" id="A0AAP0F0Q7"/>
<reference evidence="2 3" key="1">
    <citation type="submission" date="2024-01" db="EMBL/GenBank/DDBJ databases">
        <title>Genome assemblies of Stephania.</title>
        <authorList>
            <person name="Yang L."/>
        </authorList>
    </citation>
    <scope>NUCLEOTIDE SEQUENCE [LARGE SCALE GENOMIC DNA]</scope>
    <source>
        <strain evidence="2">YNDBR</strain>
        <tissue evidence="2">Leaf</tissue>
    </source>
</reference>
<proteinExistence type="predicted"/>
<accession>A0AAP0F0Q7</accession>
<protein>
    <submittedName>
        <fullName evidence="2">Uncharacterized protein</fullName>
    </submittedName>
</protein>
<dbReference type="Proteomes" id="UP001420932">
    <property type="component" value="Unassembled WGS sequence"/>
</dbReference>
<feature type="compositionally biased region" description="Polar residues" evidence="1">
    <location>
        <begin position="53"/>
        <end position="63"/>
    </location>
</feature>
<name>A0AAP0F0Q7_9MAGN</name>
<evidence type="ECO:0000313" key="2">
    <source>
        <dbReference type="EMBL" id="KAK9098484.1"/>
    </source>
</evidence>
<organism evidence="2 3">
    <name type="scientific">Stephania yunnanensis</name>
    <dbReference type="NCBI Taxonomy" id="152371"/>
    <lineage>
        <taxon>Eukaryota</taxon>
        <taxon>Viridiplantae</taxon>
        <taxon>Streptophyta</taxon>
        <taxon>Embryophyta</taxon>
        <taxon>Tracheophyta</taxon>
        <taxon>Spermatophyta</taxon>
        <taxon>Magnoliopsida</taxon>
        <taxon>Ranunculales</taxon>
        <taxon>Menispermaceae</taxon>
        <taxon>Menispermoideae</taxon>
        <taxon>Cissampelideae</taxon>
        <taxon>Stephania</taxon>
    </lineage>
</organism>
<keyword evidence="3" id="KW-1185">Reference proteome</keyword>